<dbReference type="HAMAP" id="MF_00178">
    <property type="entry name" value="Lumazine_synth"/>
    <property type="match status" value="1"/>
</dbReference>
<dbReference type="NCBIfam" id="TIGR00114">
    <property type="entry name" value="lumazine-synth"/>
    <property type="match status" value="1"/>
</dbReference>
<feature type="binding site" evidence="7">
    <location>
        <begin position="62"/>
        <end position="64"/>
    </location>
    <ligand>
        <name>5-amino-6-(D-ribitylamino)uracil</name>
        <dbReference type="ChEBI" id="CHEBI:15934"/>
    </ligand>
</feature>
<evidence type="ECO:0000256" key="3">
    <source>
        <dbReference type="ARBA" id="ARBA00012664"/>
    </source>
</evidence>
<reference evidence="8 9" key="1">
    <citation type="submission" date="2016-12" db="EMBL/GenBank/DDBJ databases">
        <authorList>
            <person name="Song W.-J."/>
            <person name="Kurnit D.M."/>
        </authorList>
    </citation>
    <scope>NUCLEOTIDE SEQUENCE [LARGE SCALE GENOMIC DNA]</scope>
    <source>
        <strain evidence="8 9">ATCC 49181</strain>
    </source>
</reference>
<feature type="binding site" evidence="7">
    <location>
        <begin position="91"/>
        <end position="92"/>
    </location>
    <ligand>
        <name>(2S)-2-hydroxy-3-oxobutyl phosphate</name>
        <dbReference type="ChEBI" id="CHEBI:58830"/>
    </ligand>
</feature>
<dbReference type="EC" id="2.5.1.78" evidence="3 7"/>
<dbReference type="EMBL" id="FSRO01000001">
    <property type="protein sequence ID" value="SIO09274.1"/>
    <property type="molecule type" value="Genomic_DNA"/>
</dbReference>
<dbReference type="RefSeq" id="WP_028460592.1">
    <property type="nucleotide sequence ID" value="NZ_FSRO01000001.1"/>
</dbReference>
<dbReference type="Proteomes" id="UP000185062">
    <property type="component" value="Unassembled WGS sequence"/>
</dbReference>
<evidence type="ECO:0000256" key="7">
    <source>
        <dbReference type="HAMAP-Rule" id="MF_00178"/>
    </source>
</evidence>
<dbReference type="PANTHER" id="PTHR21058:SF0">
    <property type="entry name" value="6,7-DIMETHYL-8-RIBITYLLUMAZINE SYNTHASE"/>
    <property type="match status" value="1"/>
</dbReference>
<protein>
    <recommendedName>
        <fullName evidence="3 7">6,7-dimethyl-8-ribityllumazine synthase</fullName>
        <shortName evidence="7">DMRL synthase</shortName>
        <shortName evidence="7">LS</shortName>
        <shortName evidence="7">Lumazine synthase</shortName>
        <ecNumber evidence="3 7">2.5.1.78</ecNumber>
    </recommendedName>
</protein>
<dbReference type="UniPathway" id="UPA00275">
    <property type="reaction ID" value="UER00404"/>
</dbReference>
<dbReference type="InterPro" id="IPR002180">
    <property type="entry name" value="LS/RS"/>
</dbReference>
<dbReference type="eggNOG" id="COG0054">
    <property type="taxonomic scope" value="Bacteria"/>
</dbReference>
<comment type="catalytic activity">
    <reaction evidence="6 7">
        <text>(2S)-2-hydroxy-3-oxobutyl phosphate + 5-amino-6-(D-ribitylamino)uracil = 6,7-dimethyl-8-(1-D-ribityl)lumazine + phosphate + 2 H2O + H(+)</text>
        <dbReference type="Rhea" id="RHEA:26152"/>
        <dbReference type="ChEBI" id="CHEBI:15377"/>
        <dbReference type="ChEBI" id="CHEBI:15378"/>
        <dbReference type="ChEBI" id="CHEBI:15934"/>
        <dbReference type="ChEBI" id="CHEBI:43474"/>
        <dbReference type="ChEBI" id="CHEBI:58201"/>
        <dbReference type="ChEBI" id="CHEBI:58830"/>
        <dbReference type="EC" id="2.5.1.78"/>
    </reaction>
</comment>
<dbReference type="GO" id="GO:0005829">
    <property type="term" value="C:cytosol"/>
    <property type="evidence" value="ECO:0007669"/>
    <property type="project" value="TreeGrafter"/>
</dbReference>
<dbReference type="SUPFAM" id="SSF52121">
    <property type="entry name" value="Lumazine synthase"/>
    <property type="match status" value="1"/>
</dbReference>
<dbReference type="PANTHER" id="PTHR21058">
    <property type="entry name" value="6,7-DIMETHYL-8-RIBITYLLUMAZINE SYNTHASE DMRL SYNTHASE LUMAZINE SYNTHASE"/>
    <property type="match status" value="1"/>
</dbReference>
<feature type="active site" description="Proton donor" evidence="7">
    <location>
        <position position="94"/>
    </location>
</feature>
<evidence type="ECO:0000256" key="2">
    <source>
        <dbReference type="ARBA" id="ARBA00007424"/>
    </source>
</evidence>
<feature type="binding site" evidence="7">
    <location>
        <position position="133"/>
    </location>
    <ligand>
        <name>(2S)-2-hydroxy-3-oxobutyl phosphate</name>
        <dbReference type="ChEBI" id="CHEBI:58830"/>
    </ligand>
</feature>
<keyword evidence="4 7" id="KW-0686">Riboflavin biosynthesis</keyword>
<dbReference type="GO" id="GO:0009231">
    <property type="term" value="P:riboflavin biosynthetic process"/>
    <property type="evidence" value="ECO:0007669"/>
    <property type="project" value="UniProtKB-UniRule"/>
</dbReference>
<name>A0A1N6GP48_9PROT</name>
<accession>A0A1N6GP48</accession>
<evidence type="ECO:0000256" key="6">
    <source>
        <dbReference type="ARBA" id="ARBA00048785"/>
    </source>
</evidence>
<organism evidence="8 9">
    <name type="scientific">Nitrosomonas cryotolerans ATCC 49181</name>
    <dbReference type="NCBI Taxonomy" id="1131553"/>
    <lineage>
        <taxon>Bacteria</taxon>
        <taxon>Pseudomonadati</taxon>
        <taxon>Pseudomonadota</taxon>
        <taxon>Betaproteobacteria</taxon>
        <taxon>Nitrosomonadales</taxon>
        <taxon>Nitrosomonadaceae</taxon>
        <taxon>Nitrosomonas</taxon>
    </lineage>
</organism>
<dbReference type="InterPro" id="IPR036467">
    <property type="entry name" value="LS/RS_sf"/>
</dbReference>
<dbReference type="Gene3D" id="3.40.50.960">
    <property type="entry name" value="Lumazine/riboflavin synthase"/>
    <property type="match status" value="1"/>
</dbReference>
<keyword evidence="5 7" id="KW-0808">Transferase</keyword>
<gene>
    <name evidence="7" type="primary">ribH</name>
    <name evidence="8" type="ORF">SAMN02743940_0798</name>
</gene>
<dbReference type="GO" id="GO:0000906">
    <property type="term" value="F:6,7-dimethyl-8-ribityllumazine synthase activity"/>
    <property type="evidence" value="ECO:0007669"/>
    <property type="project" value="UniProtKB-UniRule"/>
</dbReference>
<dbReference type="GO" id="GO:0009349">
    <property type="term" value="C:riboflavin synthase complex"/>
    <property type="evidence" value="ECO:0007669"/>
    <property type="project" value="UniProtKB-UniRule"/>
</dbReference>
<evidence type="ECO:0000313" key="9">
    <source>
        <dbReference type="Proteomes" id="UP000185062"/>
    </source>
</evidence>
<comment type="similarity">
    <text evidence="2 7">Belongs to the DMRL synthase family.</text>
</comment>
<evidence type="ECO:0000256" key="5">
    <source>
        <dbReference type="ARBA" id="ARBA00022679"/>
    </source>
</evidence>
<proteinExistence type="inferred from homology"/>
<evidence type="ECO:0000256" key="1">
    <source>
        <dbReference type="ARBA" id="ARBA00004917"/>
    </source>
</evidence>
<dbReference type="InterPro" id="IPR034964">
    <property type="entry name" value="LS"/>
</dbReference>
<dbReference type="Pfam" id="PF00885">
    <property type="entry name" value="DMRL_synthase"/>
    <property type="match status" value="1"/>
</dbReference>
<feature type="binding site" evidence="7">
    <location>
        <position position="28"/>
    </location>
    <ligand>
        <name>5-amino-6-(D-ribitylamino)uracil</name>
        <dbReference type="ChEBI" id="CHEBI:15934"/>
    </ligand>
</feature>
<comment type="pathway">
    <text evidence="1 7">Cofactor biosynthesis; riboflavin biosynthesis; riboflavin from 2-hydroxy-3-oxobutyl phosphate and 5-amino-6-(D-ribitylamino)uracil: step 1/2.</text>
</comment>
<feature type="binding site" evidence="7">
    <location>
        <begin position="86"/>
        <end position="88"/>
    </location>
    <ligand>
        <name>5-amino-6-(D-ribitylamino)uracil</name>
        <dbReference type="ChEBI" id="CHEBI:15934"/>
    </ligand>
</feature>
<evidence type="ECO:0000313" key="8">
    <source>
        <dbReference type="EMBL" id="SIO09274.1"/>
    </source>
</evidence>
<dbReference type="CDD" id="cd09209">
    <property type="entry name" value="Lumazine_synthase-I"/>
    <property type="match status" value="1"/>
</dbReference>
<comment type="function">
    <text evidence="7">Catalyzes the formation of 6,7-dimethyl-8-ribityllumazine by condensation of 5-amino-6-(D-ribitylamino)uracil with 3,4-dihydroxy-2-butanone 4-phosphate. This is the penultimate step in the biosynthesis of riboflavin.</text>
</comment>
<dbReference type="STRING" id="44575.SAMN05216419_10028"/>
<dbReference type="AlphaFoldDB" id="A0A1N6GP48"/>
<evidence type="ECO:0000256" key="4">
    <source>
        <dbReference type="ARBA" id="ARBA00022619"/>
    </source>
</evidence>
<keyword evidence="9" id="KW-1185">Reference proteome</keyword>
<feature type="binding site" evidence="7">
    <location>
        <position position="119"/>
    </location>
    <ligand>
        <name>5-amino-6-(D-ribitylamino)uracil</name>
        <dbReference type="ChEBI" id="CHEBI:15934"/>
    </ligand>
</feature>
<sequence>MAYYDNIIEYETDLNGSELRIGIVMSRFNIDVGEGLLSACTEELIKYGVQASNIVLTSVPGALEIPLVLQKMALSDQFDALIALGAVIRGDTYHFEIVSNESARGITTVQLDTEIPIANGILTTENDDQAIARMSQKGAESARAAIEMANLQIKLDEIEQ</sequence>